<keyword evidence="5 10" id="KW-0067">ATP-binding</keyword>
<dbReference type="PROSITE" id="PS00178">
    <property type="entry name" value="AA_TRNA_LIGASE_I"/>
    <property type="match status" value="1"/>
</dbReference>
<feature type="short sequence motif" description="'KMSKS' region" evidence="10">
    <location>
        <begin position="226"/>
        <end position="230"/>
    </location>
</feature>
<dbReference type="InterPro" id="IPR036986">
    <property type="entry name" value="S4_RNA-bd_sf"/>
</dbReference>
<evidence type="ECO:0000313" key="13">
    <source>
        <dbReference type="EMBL" id="EGV27750.1"/>
    </source>
</evidence>
<dbReference type="OrthoDB" id="9804243at2"/>
<evidence type="ECO:0000256" key="10">
    <source>
        <dbReference type="HAMAP-Rule" id="MF_02007"/>
    </source>
</evidence>
<dbReference type="eggNOG" id="COG0162">
    <property type="taxonomic scope" value="Bacteria"/>
</dbReference>
<evidence type="ECO:0000256" key="1">
    <source>
        <dbReference type="ARBA" id="ARBA00011738"/>
    </source>
</evidence>
<organism evidence="13 14">
    <name type="scientific">Thiorhodococcus drewsii AZ1</name>
    <dbReference type="NCBI Taxonomy" id="765913"/>
    <lineage>
        <taxon>Bacteria</taxon>
        <taxon>Pseudomonadati</taxon>
        <taxon>Pseudomonadota</taxon>
        <taxon>Gammaproteobacteria</taxon>
        <taxon>Chromatiales</taxon>
        <taxon>Chromatiaceae</taxon>
        <taxon>Thiorhodococcus</taxon>
    </lineage>
</organism>
<dbReference type="PANTHER" id="PTHR11766:SF1">
    <property type="entry name" value="TYROSINE--TRNA LIGASE"/>
    <property type="match status" value="1"/>
</dbReference>
<evidence type="ECO:0000259" key="12">
    <source>
        <dbReference type="SMART" id="SM00363"/>
    </source>
</evidence>
<evidence type="ECO:0000256" key="7">
    <source>
        <dbReference type="ARBA" id="ARBA00022917"/>
    </source>
</evidence>
<comment type="similarity">
    <text evidence="10">Belongs to the class-I aminoacyl-tRNA synthetase family. TyrS type 2 subfamily.</text>
</comment>
<keyword evidence="4 10" id="KW-0547">Nucleotide-binding</keyword>
<dbReference type="AlphaFoldDB" id="G2E807"/>
<dbReference type="InterPro" id="IPR002305">
    <property type="entry name" value="aa-tRNA-synth_Ic"/>
</dbReference>
<dbReference type="Proteomes" id="UP000004200">
    <property type="component" value="Unassembled WGS sequence"/>
</dbReference>
<keyword evidence="14" id="KW-1185">Reference proteome</keyword>
<keyword evidence="7 10" id="KW-0648">Protein biosynthesis</keyword>
<evidence type="ECO:0000256" key="6">
    <source>
        <dbReference type="ARBA" id="ARBA00022884"/>
    </source>
</evidence>
<dbReference type="FunFam" id="3.10.290.10:FF:000022">
    <property type="entry name" value="Tyrosine--tRNA ligase"/>
    <property type="match status" value="1"/>
</dbReference>
<dbReference type="RefSeq" id="WP_007043133.1">
    <property type="nucleotide sequence ID" value="NZ_AFWT01000061.1"/>
</dbReference>
<dbReference type="FunFam" id="1.10.240.10:FF:000006">
    <property type="entry name" value="Tyrosine--tRNA ligase"/>
    <property type="match status" value="1"/>
</dbReference>
<evidence type="ECO:0000256" key="5">
    <source>
        <dbReference type="ARBA" id="ARBA00022840"/>
    </source>
</evidence>
<dbReference type="Pfam" id="PF01479">
    <property type="entry name" value="S4"/>
    <property type="match status" value="1"/>
</dbReference>
<keyword evidence="8 10" id="KW-0030">Aminoacyl-tRNA synthetase</keyword>
<name>G2E807_9GAMM</name>
<gene>
    <name evidence="10" type="primary">tyrS</name>
    <name evidence="13" type="ORF">ThidrDRAFT_4421</name>
</gene>
<dbReference type="PRINTS" id="PR01040">
    <property type="entry name" value="TRNASYNTHTYR"/>
</dbReference>
<evidence type="ECO:0000256" key="11">
    <source>
        <dbReference type="PROSITE-ProRule" id="PRU00182"/>
    </source>
</evidence>
<comment type="function">
    <text evidence="10">Catalyzes the attachment of tyrosine to tRNA(Tyr) in a two-step reaction: tyrosine is first activated by ATP to form Tyr-AMP and then transferred to the acceptor end of tRNA(Tyr).</text>
</comment>
<keyword evidence="3 10" id="KW-0436">Ligase</keyword>
<dbReference type="Pfam" id="PF00579">
    <property type="entry name" value="tRNA-synt_1b"/>
    <property type="match status" value="1"/>
</dbReference>
<feature type="domain" description="RNA-binding S4" evidence="12">
    <location>
        <begin position="338"/>
        <end position="400"/>
    </location>
</feature>
<comment type="subunit">
    <text evidence="1 10">Homodimer.</text>
</comment>
<dbReference type="CDD" id="cd00805">
    <property type="entry name" value="TyrRS_core"/>
    <property type="match status" value="1"/>
</dbReference>
<evidence type="ECO:0000256" key="8">
    <source>
        <dbReference type="ARBA" id="ARBA00023146"/>
    </source>
</evidence>
<dbReference type="FunFam" id="3.40.50.620:FF:000061">
    <property type="entry name" value="Tyrosine--tRNA ligase"/>
    <property type="match status" value="1"/>
</dbReference>
<dbReference type="EC" id="6.1.1.1" evidence="10"/>
<dbReference type="GO" id="GO:0005829">
    <property type="term" value="C:cytosol"/>
    <property type="evidence" value="ECO:0007669"/>
    <property type="project" value="TreeGrafter"/>
</dbReference>
<dbReference type="GO" id="GO:0003723">
    <property type="term" value="F:RNA binding"/>
    <property type="evidence" value="ECO:0007669"/>
    <property type="project" value="UniProtKB-KW"/>
</dbReference>
<dbReference type="PATRIC" id="fig|765913.3.peg.4491"/>
<dbReference type="STRING" id="765913.ThidrDRAFT_4421"/>
<dbReference type="CDD" id="cd00165">
    <property type="entry name" value="S4"/>
    <property type="match status" value="1"/>
</dbReference>
<keyword evidence="6 11" id="KW-0694">RNA-binding</keyword>
<dbReference type="InterPro" id="IPR001412">
    <property type="entry name" value="aa-tRNA-synth_I_CS"/>
</dbReference>
<dbReference type="InterPro" id="IPR002942">
    <property type="entry name" value="S4_RNA-bd"/>
</dbReference>
<evidence type="ECO:0000256" key="9">
    <source>
        <dbReference type="ARBA" id="ARBA00048248"/>
    </source>
</evidence>
<dbReference type="PANTHER" id="PTHR11766">
    <property type="entry name" value="TYROSYL-TRNA SYNTHETASE"/>
    <property type="match status" value="1"/>
</dbReference>
<comment type="subcellular location">
    <subcellularLocation>
        <location evidence="10">Cytoplasm</location>
    </subcellularLocation>
</comment>
<proteinExistence type="inferred from homology"/>
<dbReference type="HAMAP" id="MF_02007">
    <property type="entry name" value="Tyr_tRNA_synth_type2"/>
    <property type="match status" value="1"/>
</dbReference>
<comment type="caution">
    <text evidence="13">The sequence shown here is derived from an EMBL/GenBank/DDBJ whole genome shotgun (WGS) entry which is preliminary data.</text>
</comment>
<keyword evidence="2 10" id="KW-0963">Cytoplasm</keyword>
<dbReference type="InterPro" id="IPR024108">
    <property type="entry name" value="Tyr-tRNA-ligase_bac_2"/>
</dbReference>
<dbReference type="NCBIfam" id="TIGR00234">
    <property type="entry name" value="tyrS"/>
    <property type="match status" value="1"/>
</dbReference>
<evidence type="ECO:0000256" key="2">
    <source>
        <dbReference type="ARBA" id="ARBA00022490"/>
    </source>
</evidence>
<dbReference type="InterPro" id="IPR024088">
    <property type="entry name" value="Tyr-tRNA-ligase_bac-type"/>
</dbReference>
<reference evidence="13 14" key="1">
    <citation type="submission" date="2011-06" db="EMBL/GenBank/DDBJ databases">
        <title>The draft genome of Thiorhodococcus drewsii AZ1.</title>
        <authorList>
            <consortium name="US DOE Joint Genome Institute (JGI-PGF)"/>
            <person name="Lucas S."/>
            <person name="Han J."/>
            <person name="Lapidus A."/>
            <person name="Cheng J.-F."/>
            <person name="Goodwin L."/>
            <person name="Pitluck S."/>
            <person name="Peters L."/>
            <person name="Land M.L."/>
            <person name="Hauser L."/>
            <person name="Vogl K."/>
            <person name="Liu Z."/>
            <person name="Imhoff J."/>
            <person name="Thiel V."/>
            <person name="Frigaard N.-U."/>
            <person name="Bryant D.A."/>
            <person name="Woyke T.J."/>
        </authorList>
    </citation>
    <scope>NUCLEOTIDE SEQUENCE [LARGE SCALE GENOMIC DNA]</scope>
    <source>
        <strain evidence="13 14">AZ1</strain>
    </source>
</reference>
<evidence type="ECO:0000313" key="14">
    <source>
        <dbReference type="Proteomes" id="UP000004200"/>
    </source>
</evidence>
<evidence type="ECO:0000256" key="3">
    <source>
        <dbReference type="ARBA" id="ARBA00022598"/>
    </source>
</evidence>
<sequence length="400" mass="44360">MESLERALTLIKRGTQEILVEDALRKKLALGRPLCVKAGFDPTAPDLHLGHTVLINKLRQFQELGHEIQFLIGDFTGMIGDPTGKSATRKPLTPEQVQQNALTYQDQVFRILDPEKTRVVFNSSWLNELGAAGLIQLAAQHTVARMLERDDFSKRYKSGQPIAVHEFLYPLIQGYDSVALKADVELGGTDQKFNLLVGRQLQEAYGQDPQVVITLPILEGLDGVQKMSKSLGNYIGITDAPDEMFGKIMSVSDDLMWRYFELLSFREMSEIDAWRAAVAEGANPRDIKFELGMELVGRFHSADQAKKARDAFVARFQKGALPDDIPEVRLTCPESGQLPIANLLKDAGFVKSTSEAIRMVGQGAVRIDGERVEDAHLCCPAGSAHVFQVGKRRFARVLLG</sequence>
<dbReference type="SUPFAM" id="SSF52374">
    <property type="entry name" value="Nucleotidylyl transferase"/>
    <property type="match status" value="1"/>
</dbReference>
<dbReference type="Gene3D" id="1.10.240.10">
    <property type="entry name" value="Tyrosyl-Transfer RNA Synthetase"/>
    <property type="match status" value="1"/>
</dbReference>
<dbReference type="SUPFAM" id="SSF55174">
    <property type="entry name" value="Alpha-L RNA-binding motif"/>
    <property type="match status" value="1"/>
</dbReference>
<dbReference type="EMBL" id="AFWT01000061">
    <property type="protein sequence ID" value="EGV27750.1"/>
    <property type="molecule type" value="Genomic_DNA"/>
</dbReference>
<dbReference type="GO" id="GO:0005524">
    <property type="term" value="F:ATP binding"/>
    <property type="evidence" value="ECO:0007669"/>
    <property type="project" value="UniProtKB-UniRule"/>
</dbReference>
<dbReference type="GO" id="GO:0004831">
    <property type="term" value="F:tyrosine-tRNA ligase activity"/>
    <property type="evidence" value="ECO:0007669"/>
    <property type="project" value="UniProtKB-UniRule"/>
</dbReference>
<protein>
    <recommendedName>
        <fullName evidence="10">Tyrosine--tRNA ligase</fullName>
        <ecNumber evidence="10">6.1.1.1</ecNumber>
    </recommendedName>
    <alternativeName>
        <fullName evidence="10">Tyrosyl-tRNA synthetase</fullName>
        <shortName evidence="10">TyrRS</shortName>
    </alternativeName>
</protein>
<evidence type="ECO:0000256" key="4">
    <source>
        <dbReference type="ARBA" id="ARBA00022741"/>
    </source>
</evidence>
<dbReference type="InterPro" id="IPR014729">
    <property type="entry name" value="Rossmann-like_a/b/a_fold"/>
</dbReference>
<feature type="short sequence motif" description="'HIGH' region" evidence="10">
    <location>
        <begin position="42"/>
        <end position="51"/>
    </location>
</feature>
<comment type="catalytic activity">
    <reaction evidence="9 10">
        <text>tRNA(Tyr) + L-tyrosine + ATP = L-tyrosyl-tRNA(Tyr) + AMP + diphosphate + H(+)</text>
        <dbReference type="Rhea" id="RHEA:10220"/>
        <dbReference type="Rhea" id="RHEA-COMP:9706"/>
        <dbReference type="Rhea" id="RHEA-COMP:9707"/>
        <dbReference type="ChEBI" id="CHEBI:15378"/>
        <dbReference type="ChEBI" id="CHEBI:30616"/>
        <dbReference type="ChEBI" id="CHEBI:33019"/>
        <dbReference type="ChEBI" id="CHEBI:58315"/>
        <dbReference type="ChEBI" id="CHEBI:78442"/>
        <dbReference type="ChEBI" id="CHEBI:78536"/>
        <dbReference type="ChEBI" id="CHEBI:456215"/>
        <dbReference type="EC" id="6.1.1.1"/>
    </reaction>
</comment>
<feature type="binding site" evidence="10">
    <location>
        <position position="229"/>
    </location>
    <ligand>
        <name>ATP</name>
        <dbReference type="ChEBI" id="CHEBI:30616"/>
    </ligand>
</feature>
<dbReference type="Gene3D" id="3.40.50.620">
    <property type="entry name" value="HUPs"/>
    <property type="match status" value="1"/>
</dbReference>
<dbReference type="Gene3D" id="3.10.290.10">
    <property type="entry name" value="RNA-binding S4 domain"/>
    <property type="match status" value="1"/>
</dbReference>
<dbReference type="GO" id="GO:0006437">
    <property type="term" value="P:tyrosyl-tRNA aminoacylation"/>
    <property type="evidence" value="ECO:0007669"/>
    <property type="project" value="UniProtKB-UniRule"/>
</dbReference>
<dbReference type="SMART" id="SM00363">
    <property type="entry name" value="S4"/>
    <property type="match status" value="1"/>
</dbReference>
<dbReference type="PROSITE" id="PS50889">
    <property type="entry name" value="S4"/>
    <property type="match status" value="1"/>
</dbReference>
<accession>G2E807</accession>
<dbReference type="InterPro" id="IPR002307">
    <property type="entry name" value="Tyr-tRNA-ligase"/>
</dbReference>